<evidence type="ECO:0000313" key="1">
    <source>
        <dbReference type="EnsemblPlants" id="OBART06G11400.1"/>
    </source>
</evidence>
<reference evidence="1" key="2">
    <citation type="submission" date="2015-03" db="UniProtKB">
        <authorList>
            <consortium name="EnsemblPlants"/>
        </authorList>
    </citation>
    <scope>IDENTIFICATION</scope>
</reference>
<dbReference type="HOGENOM" id="CLU_1799409_0_0_1"/>
<dbReference type="PaxDb" id="65489-OBART06G11400.1"/>
<evidence type="ECO:0000313" key="2">
    <source>
        <dbReference type="Proteomes" id="UP000026960"/>
    </source>
</evidence>
<proteinExistence type="predicted"/>
<sequence length="144" mass="16602">MAAAVAWCARPVRYLHEEFQHWIMHYNIKLRKVLLTTDVLRAQVLGPLLGCTMGSLMGEYCSNAPCKWLLDLGKGAAHDTNTHNLFDGMPSQSEMPKENQRISKPVPINSTMNKKEKWLDKALDRILEKFEQMEAMRMQEEKIN</sequence>
<reference evidence="1" key="1">
    <citation type="journal article" date="2009" name="Rice">
        <title>De Novo Next Generation Sequencing of Plant Genomes.</title>
        <authorList>
            <person name="Rounsley S."/>
            <person name="Marri P.R."/>
            <person name="Yu Y."/>
            <person name="He R."/>
            <person name="Sisneros N."/>
            <person name="Goicoechea J.L."/>
            <person name="Lee S.J."/>
            <person name="Angelova A."/>
            <person name="Kudrna D."/>
            <person name="Luo M."/>
            <person name="Affourtit J."/>
            <person name="Desany B."/>
            <person name="Knight J."/>
            <person name="Niazi F."/>
            <person name="Egholm M."/>
            <person name="Wing R.A."/>
        </authorList>
    </citation>
    <scope>NUCLEOTIDE SEQUENCE [LARGE SCALE GENOMIC DNA]</scope>
    <source>
        <strain evidence="1">cv. IRGC 105608</strain>
    </source>
</reference>
<protein>
    <submittedName>
        <fullName evidence="1">Uncharacterized protein</fullName>
    </submittedName>
</protein>
<dbReference type="Gramene" id="OBART06G11400.1">
    <property type="protein sequence ID" value="OBART06G11400.1"/>
    <property type="gene ID" value="OBART06G11400"/>
</dbReference>
<dbReference type="EnsemblPlants" id="OBART06G11400.1">
    <property type="protein sequence ID" value="OBART06G11400.1"/>
    <property type="gene ID" value="OBART06G11400"/>
</dbReference>
<organism evidence="1">
    <name type="scientific">Oryza barthii</name>
    <dbReference type="NCBI Taxonomy" id="65489"/>
    <lineage>
        <taxon>Eukaryota</taxon>
        <taxon>Viridiplantae</taxon>
        <taxon>Streptophyta</taxon>
        <taxon>Embryophyta</taxon>
        <taxon>Tracheophyta</taxon>
        <taxon>Spermatophyta</taxon>
        <taxon>Magnoliopsida</taxon>
        <taxon>Liliopsida</taxon>
        <taxon>Poales</taxon>
        <taxon>Poaceae</taxon>
        <taxon>BOP clade</taxon>
        <taxon>Oryzoideae</taxon>
        <taxon>Oryzeae</taxon>
        <taxon>Oryzinae</taxon>
        <taxon>Oryza</taxon>
    </lineage>
</organism>
<name>A0A0D3GFI9_9ORYZ</name>
<accession>A0A0D3GFI9</accession>
<dbReference type="Proteomes" id="UP000026960">
    <property type="component" value="Chromosome 6"/>
</dbReference>
<dbReference type="AlphaFoldDB" id="A0A0D3GFI9"/>
<keyword evidence="2" id="KW-1185">Reference proteome</keyword>